<keyword evidence="8" id="KW-1185">Reference proteome</keyword>
<dbReference type="PROSITE" id="PS50059">
    <property type="entry name" value="FKBP_PPIASE"/>
    <property type="match status" value="1"/>
</dbReference>
<evidence type="ECO:0000259" key="6">
    <source>
        <dbReference type="PROSITE" id="PS50059"/>
    </source>
</evidence>
<dbReference type="FunFam" id="3.10.50.40:FF:000006">
    <property type="entry name" value="Peptidyl-prolyl cis-trans isomerase"/>
    <property type="match status" value="1"/>
</dbReference>
<accession>A0A517PUW1</accession>
<evidence type="ECO:0000313" key="8">
    <source>
        <dbReference type="Proteomes" id="UP000320421"/>
    </source>
</evidence>
<evidence type="ECO:0000313" key="7">
    <source>
        <dbReference type="EMBL" id="QDT23161.1"/>
    </source>
</evidence>
<evidence type="ECO:0000256" key="4">
    <source>
        <dbReference type="PROSITE-ProRule" id="PRU00277"/>
    </source>
</evidence>
<dbReference type="AlphaFoldDB" id="A0A517PUW1"/>
<proteinExistence type="inferred from homology"/>
<dbReference type="Proteomes" id="UP000320421">
    <property type="component" value="Chromosome"/>
</dbReference>
<dbReference type="Pfam" id="PF00254">
    <property type="entry name" value="FKBP_C"/>
    <property type="match status" value="1"/>
</dbReference>
<dbReference type="EMBL" id="CP036266">
    <property type="protein sequence ID" value="QDT23161.1"/>
    <property type="molecule type" value="Genomic_DNA"/>
</dbReference>
<dbReference type="InterPro" id="IPR001179">
    <property type="entry name" value="PPIase_FKBP_dom"/>
</dbReference>
<evidence type="ECO:0000256" key="1">
    <source>
        <dbReference type="ARBA" id="ARBA00000971"/>
    </source>
</evidence>
<dbReference type="InterPro" id="IPR044609">
    <property type="entry name" value="FKBP2/11"/>
</dbReference>
<feature type="domain" description="PPIase FKBP-type" evidence="6">
    <location>
        <begin position="84"/>
        <end position="170"/>
    </location>
</feature>
<dbReference type="OrthoDB" id="280278at2"/>
<dbReference type="Gene3D" id="3.10.50.40">
    <property type="match status" value="1"/>
</dbReference>
<dbReference type="RefSeq" id="WP_145190157.1">
    <property type="nucleotide sequence ID" value="NZ_CP036266.1"/>
</dbReference>
<organism evidence="7 8">
    <name type="scientific">Gimesia chilikensis</name>
    <dbReference type="NCBI Taxonomy" id="2605989"/>
    <lineage>
        <taxon>Bacteria</taxon>
        <taxon>Pseudomonadati</taxon>
        <taxon>Planctomycetota</taxon>
        <taxon>Planctomycetia</taxon>
        <taxon>Planctomycetales</taxon>
        <taxon>Planctomycetaceae</taxon>
        <taxon>Gimesia</taxon>
    </lineage>
</organism>
<dbReference type="GO" id="GO:0003755">
    <property type="term" value="F:peptidyl-prolyl cis-trans isomerase activity"/>
    <property type="evidence" value="ECO:0007669"/>
    <property type="project" value="UniProtKB-UniRule"/>
</dbReference>
<evidence type="ECO:0000256" key="3">
    <source>
        <dbReference type="ARBA" id="ARBA00023235"/>
    </source>
</evidence>
<gene>
    <name evidence="7" type="primary">fkpA</name>
    <name evidence="7" type="ORF">HG66A1_49770</name>
</gene>
<name>A0A517PUW1_9PLAN</name>
<dbReference type="PROSITE" id="PS51257">
    <property type="entry name" value="PROKAR_LIPOPROTEIN"/>
    <property type="match status" value="1"/>
</dbReference>
<evidence type="ECO:0000256" key="2">
    <source>
        <dbReference type="ARBA" id="ARBA00023110"/>
    </source>
</evidence>
<dbReference type="PANTHER" id="PTHR45779:SF7">
    <property type="entry name" value="PEPTIDYLPROLYL ISOMERASE"/>
    <property type="match status" value="1"/>
</dbReference>
<comment type="catalytic activity">
    <reaction evidence="1 4 5">
        <text>[protein]-peptidylproline (omega=180) = [protein]-peptidylproline (omega=0)</text>
        <dbReference type="Rhea" id="RHEA:16237"/>
        <dbReference type="Rhea" id="RHEA-COMP:10747"/>
        <dbReference type="Rhea" id="RHEA-COMP:10748"/>
        <dbReference type="ChEBI" id="CHEBI:83833"/>
        <dbReference type="ChEBI" id="CHEBI:83834"/>
        <dbReference type="EC" id="5.2.1.8"/>
    </reaction>
</comment>
<protein>
    <recommendedName>
        <fullName evidence="5">Peptidyl-prolyl cis-trans isomerase</fullName>
        <ecNumber evidence="5">5.2.1.8</ecNumber>
    </recommendedName>
</protein>
<comment type="similarity">
    <text evidence="5">Belongs to the FKBP-type PPIase family.</text>
</comment>
<sequence>MKKSRFLLGCSLICLTATGCSNYVRQGEQVDPPAASAQVSPADNEQTEMEVAVADEANPGYSATASGLKYRIVREGNDTKPGPQDQVTVHYRGTLEDGTEFDSSYKRGETISFPLNGVIPGWTEGLQLIGEGGEVELVIPPELGYGAAGAPPVIPGNATLHFKVELFKVN</sequence>
<keyword evidence="2 4" id="KW-0697">Rotamase</keyword>
<evidence type="ECO:0000256" key="5">
    <source>
        <dbReference type="RuleBase" id="RU003915"/>
    </source>
</evidence>
<dbReference type="PANTHER" id="PTHR45779">
    <property type="entry name" value="PEPTIDYLPROLYL ISOMERASE"/>
    <property type="match status" value="1"/>
</dbReference>
<reference evidence="7 8" key="1">
    <citation type="submission" date="2019-02" db="EMBL/GenBank/DDBJ databases">
        <title>Deep-cultivation of Planctomycetes and their phenomic and genomic characterization uncovers novel biology.</title>
        <authorList>
            <person name="Wiegand S."/>
            <person name="Jogler M."/>
            <person name="Boedeker C."/>
            <person name="Pinto D."/>
            <person name="Vollmers J."/>
            <person name="Rivas-Marin E."/>
            <person name="Kohn T."/>
            <person name="Peeters S.H."/>
            <person name="Heuer A."/>
            <person name="Rast P."/>
            <person name="Oberbeckmann S."/>
            <person name="Bunk B."/>
            <person name="Jeske O."/>
            <person name="Meyerdierks A."/>
            <person name="Storesund J.E."/>
            <person name="Kallscheuer N."/>
            <person name="Luecker S."/>
            <person name="Lage O.M."/>
            <person name="Pohl T."/>
            <person name="Merkel B.J."/>
            <person name="Hornburger P."/>
            <person name="Mueller R.-W."/>
            <person name="Bruemmer F."/>
            <person name="Labrenz M."/>
            <person name="Spormann A.M."/>
            <person name="Op den Camp H."/>
            <person name="Overmann J."/>
            <person name="Amann R."/>
            <person name="Jetten M.S.M."/>
            <person name="Mascher T."/>
            <person name="Medema M.H."/>
            <person name="Devos D.P."/>
            <person name="Kaster A.-K."/>
            <person name="Ovreas L."/>
            <person name="Rohde M."/>
            <person name="Galperin M.Y."/>
            <person name="Jogler C."/>
        </authorList>
    </citation>
    <scope>NUCLEOTIDE SEQUENCE [LARGE SCALE GENOMIC DNA]</scope>
    <source>
        <strain evidence="7 8">HG66A1</strain>
    </source>
</reference>
<dbReference type="SUPFAM" id="SSF54534">
    <property type="entry name" value="FKBP-like"/>
    <property type="match status" value="1"/>
</dbReference>
<dbReference type="EC" id="5.2.1.8" evidence="5"/>
<keyword evidence="3 4" id="KW-0413">Isomerase</keyword>
<dbReference type="InterPro" id="IPR046357">
    <property type="entry name" value="PPIase_dom_sf"/>
</dbReference>